<reference evidence="2" key="1">
    <citation type="journal article" date="2021" name="Microorganisms">
        <title>Acidisoma silvae sp. nov. and Acidisomacellulosilytica sp. nov., Two Acidophilic Bacteria Isolated from Decaying Wood, Hydrolyzing Cellulose and Producing Poly-3-hydroxybutyrate.</title>
        <authorList>
            <person name="Mieszkin S."/>
            <person name="Pouder E."/>
            <person name="Uroz S."/>
            <person name="Simon-Colin C."/>
            <person name="Alain K."/>
        </authorList>
    </citation>
    <scope>NUCLEOTIDE SEQUENCE</scope>
    <source>
        <strain evidence="2">HW T2.11</strain>
    </source>
</reference>
<evidence type="ECO:0000259" key="1">
    <source>
        <dbReference type="Pfam" id="PF06114"/>
    </source>
</evidence>
<gene>
    <name evidence="2" type="ORF">ASILVAE211_20880</name>
</gene>
<proteinExistence type="predicted"/>
<reference evidence="2" key="2">
    <citation type="submission" date="2021-01" db="EMBL/GenBank/DDBJ databases">
        <authorList>
            <person name="Mieszkin S."/>
            <person name="Pouder E."/>
            <person name="Alain K."/>
        </authorList>
    </citation>
    <scope>NUCLEOTIDE SEQUENCE</scope>
    <source>
        <strain evidence="2">HW T2.11</strain>
    </source>
</reference>
<dbReference type="Proteomes" id="UP000708298">
    <property type="component" value="Unassembled WGS sequence"/>
</dbReference>
<evidence type="ECO:0000313" key="2">
    <source>
        <dbReference type="EMBL" id="MCB8877663.1"/>
    </source>
</evidence>
<keyword evidence="3" id="KW-1185">Reference proteome</keyword>
<dbReference type="InterPro" id="IPR010359">
    <property type="entry name" value="IrrE_HExxH"/>
</dbReference>
<name>A0A963YV69_9PROT</name>
<accession>A0A963YV69</accession>
<organism evidence="2 3">
    <name type="scientific">Acidisoma silvae</name>
    <dbReference type="NCBI Taxonomy" id="2802396"/>
    <lineage>
        <taxon>Bacteria</taxon>
        <taxon>Pseudomonadati</taxon>
        <taxon>Pseudomonadota</taxon>
        <taxon>Alphaproteobacteria</taxon>
        <taxon>Acetobacterales</taxon>
        <taxon>Acidocellaceae</taxon>
        <taxon>Acidisoma</taxon>
    </lineage>
</organism>
<evidence type="ECO:0000313" key="3">
    <source>
        <dbReference type="Proteomes" id="UP000708298"/>
    </source>
</evidence>
<comment type="caution">
    <text evidence="2">The sequence shown here is derived from an EMBL/GenBank/DDBJ whole genome shotgun (WGS) entry which is preliminary data.</text>
</comment>
<dbReference type="AlphaFoldDB" id="A0A963YV69"/>
<dbReference type="EMBL" id="JAESVB010000015">
    <property type="protein sequence ID" value="MCB8877663.1"/>
    <property type="molecule type" value="Genomic_DNA"/>
</dbReference>
<dbReference type="Pfam" id="PF06114">
    <property type="entry name" value="Peptidase_M78"/>
    <property type="match status" value="1"/>
</dbReference>
<protein>
    <submittedName>
        <fullName evidence="2">ImmA/IrrE family metallo-endopeptidase</fullName>
    </submittedName>
</protein>
<feature type="domain" description="IrrE N-terminal-like" evidence="1">
    <location>
        <begin position="2"/>
        <end position="81"/>
    </location>
</feature>
<sequence length="84" mass="9377">MAHFLLHSDQIGSGIEDDVLYRSSLSDRREAEANRLAADILMPHELVEEFLETAKALSIDDIPSYLADQFEVSEAAMKIRLGIS</sequence>